<keyword evidence="2" id="KW-1185">Reference proteome</keyword>
<gene>
    <name evidence="1" type="ORF">GCM10007968_20510</name>
</gene>
<evidence type="ECO:0000313" key="2">
    <source>
        <dbReference type="Proteomes" id="UP000654670"/>
    </source>
</evidence>
<reference evidence="1" key="1">
    <citation type="journal article" date="2014" name="Int. J. Syst. Evol. Microbiol.">
        <title>Complete genome sequence of Corynebacterium casei LMG S-19264T (=DSM 44701T), isolated from a smear-ripened cheese.</title>
        <authorList>
            <consortium name="US DOE Joint Genome Institute (JGI-PGF)"/>
            <person name="Walter F."/>
            <person name="Albersmeier A."/>
            <person name="Kalinowski J."/>
            <person name="Ruckert C."/>
        </authorList>
    </citation>
    <scope>NUCLEOTIDE SEQUENCE</scope>
    <source>
        <strain evidence="1">JCM 15325</strain>
    </source>
</reference>
<proteinExistence type="predicted"/>
<evidence type="ECO:0000313" key="1">
    <source>
        <dbReference type="EMBL" id="GGL56351.1"/>
    </source>
</evidence>
<organism evidence="1 2">
    <name type="scientific">Sporolactobacillus putidus</name>
    <dbReference type="NCBI Taxonomy" id="492735"/>
    <lineage>
        <taxon>Bacteria</taxon>
        <taxon>Bacillati</taxon>
        <taxon>Bacillota</taxon>
        <taxon>Bacilli</taxon>
        <taxon>Bacillales</taxon>
        <taxon>Sporolactobacillaceae</taxon>
        <taxon>Sporolactobacillus</taxon>
    </lineage>
</organism>
<dbReference type="AlphaFoldDB" id="A0A917W322"/>
<dbReference type="Proteomes" id="UP000654670">
    <property type="component" value="Unassembled WGS sequence"/>
</dbReference>
<name>A0A917W322_9BACL</name>
<protein>
    <submittedName>
        <fullName evidence="1">Uncharacterized protein</fullName>
    </submittedName>
</protein>
<reference evidence="1" key="2">
    <citation type="submission" date="2020-09" db="EMBL/GenBank/DDBJ databases">
        <authorList>
            <person name="Sun Q."/>
            <person name="Ohkuma M."/>
        </authorList>
    </citation>
    <scope>NUCLEOTIDE SEQUENCE</scope>
    <source>
        <strain evidence="1">JCM 15325</strain>
    </source>
</reference>
<accession>A0A917W322</accession>
<sequence length="84" mass="9726">MGMYLRRVSRKNKDGSEVAYLQLAHNEWDPVTKYAKAKVIYSFGREDQVDMDALKRLVDSISRYLSQRDASDTEINNPEFGSHL</sequence>
<comment type="caution">
    <text evidence="1">The sequence shown here is derived from an EMBL/GenBank/DDBJ whole genome shotgun (WGS) entry which is preliminary data.</text>
</comment>
<dbReference type="EMBL" id="BMOK01000008">
    <property type="protein sequence ID" value="GGL56351.1"/>
    <property type="molecule type" value="Genomic_DNA"/>
</dbReference>